<dbReference type="SUPFAM" id="SSF47973">
    <property type="entry name" value="Ribosomal protein S7"/>
    <property type="match status" value="1"/>
</dbReference>
<dbReference type="AlphaFoldDB" id="A0A385UK49"/>
<comment type="similarity">
    <text evidence="1 6 7">Belongs to the universal ribosomal protein uS7 family.</text>
</comment>
<dbReference type="Pfam" id="PF00177">
    <property type="entry name" value="Ribosomal_S7"/>
    <property type="match status" value="1"/>
</dbReference>
<dbReference type="PROSITE" id="PS00052">
    <property type="entry name" value="RIBOSOMAL_S7"/>
    <property type="match status" value="1"/>
</dbReference>
<evidence type="ECO:0000256" key="7">
    <source>
        <dbReference type="RuleBase" id="RU003619"/>
    </source>
</evidence>
<dbReference type="NCBIfam" id="TIGR01029">
    <property type="entry name" value="rpsG_bact"/>
    <property type="match status" value="1"/>
</dbReference>
<keyword evidence="3 6" id="KW-0694">RNA-binding</keyword>
<evidence type="ECO:0000256" key="2">
    <source>
        <dbReference type="ARBA" id="ARBA00022730"/>
    </source>
</evidence>
<organism evidence="9">
    <name type="scientific">Trachelomonas grandis</name>
    <dbReference type="NCBI Taxonomy" id="215769"/>
    <lineage>
        <taxon>Eukaryota</taxon>
        <taxon>Discoba</taxon>
        <taxon>Euglenozoa</taxon>
        <taxon>Euglenida</taxon>
        <taxon>Spirocuta</taxon>
        <taxon>Euglenophyceae</taxon>
        <taxon>Euglenales</taxon>
        <taxon>Euglenaceae</taxon>
        <taxon>Trachelomonas</taxon>
    </lineage>
</organism>
<dbReference type="GO" id="GO:0006412">
    <property type="term" value="P:translation"/>
    <property type="evidence" value="ECO:0007669"/>
    <property type="project" value="UniProtKB-UniRule"/>
</dbReference>
<dbReference type="InterPro" id="IPR005717">
    <property type="entry name" value="Ribosomal_uS7_bac/org-type"/>
</dbReference>
<dbReference type="HAMAP" id="MF_00480_B">
    <property type="entry name" value="Ribosomal_uS7_B"/>
    <property type="match status" value="1"/>
</dbReference>
<sequence>MSRKKKIEHKIIKEDPIYKSTIINMIINNILLHGKRNTAQNILYEALNNIQQSSNLDPLETINKAIKNTTPIVELKSRRIGGATYQVPIEIKPKRGLSLAIKLIVKSARKRPGKNMITKLENELIDAYNNTGNSVKRKEELHKIADANKAFSNIRF</sequence>
<geneLocation type="chloroplast" evidence="9"/>
<evidence type="ECO:0000256" key="6">
    <source>
        <dbReference type="HAMAP-Rule" id="MF_00480"/>
    </source>
</evidence>
<gene>
    <name evidence="6 9" type="primary">rps7</name>
</gene>
<keyword evidence="9" id="KW-0934">Plastid</keyword>
<evidence type="ECO:0000256" key="5">
    <source>
        <dbReference type="ARBA" id="ARBA00023274"/>
    </source>
</evidence>
<dbReference type="GO" id="GO:0015935">
    <property type="term" value="C:small ribosomal subunit"/>
    <property type="evidence" value="ECO:0007669"/>
    <property type="project" value="InterPro"/>
</dbReference>
<dbReference type="InterPro" id="IPR020606">
    <property type="entry name" value="Ribosomal_uS7_CS"/>
</dbReference>
<dbReference type="PIRSF" id="PIRSF002122">
    <property type="entry name" value="RPS7p_RPS7a_RPS5e_RPS7o"/>
    <property type="match status" value="1"/>
</dbReference>
<evidence type="ECO:0000259" key="8">
    <source>
        <dbReference type="Pfam" id="PF00177"/>
    </source>
</evidence>
<dbReference type="InterPro" id="IPR036823">
    <property type="entry name" value="Ribosomal_uS7_dom_sf"/>
</dbReference>
<comment type="subunit">
    <text evidence="6">Part of the 30S ribosomal subunit.</text>
</comment>
<protein>
    <recommendedName>
        <fullName evidence="6">Small ribosomal subunit protein uS7c</fullName>
    </recommendedName>
</protein>
<dbReference type="Gene3D" id="1.10.455.10">
    <property type="entry name" value="Ribosomal protein S7 domain"/>
    <property type="match status" value="1"/>
</dbReference>
<dbReference type="EMBL" id="MH285877">
    <property type="protein sequence ID" value="AYB71468.1"/>
    <property type="molecule type" value="Genomic_DNA"/>
</dbReference>
<dbReference type="FunFam" id="1.10.455.10:FF:000001">
    <property type="entry name" value="30S ribosomal protein S7"/>
    <property type="match status" value="1"/>
</dbReference>
<keyword evidence="4 6" id="KW-0689">Ribosomal protein</keyword>
<comment type="function">
    <text evidence="6">One of the primary rRNA binding proteins, it binds directly to 16S rRNA where it nucleates assembly of the head domain of the 30S subunit.</text>
</comment>
<keyword evidence="5 6" id="KW-0687">Ribonucleoprotein</keyword>
<dbReference type="GO" id="GO:0009507">
    <property type="term" value="C:chloroplast"/>
    <property type="evidence" value="ECO:0007669"/>
    <property type="project" value="UniProtKB-SubCell"/>
</dbReference>
<reference evidence="9" key="1">
    <citation type="journal article" date="2018" name="J. Eukaryot. Microbiol.">
        <title>Intrageneric Variability Between the Chloroplast Genomes of Trachelomonas grandis and Trachelomonas volvocina and Phylogenomic Analysis of Phototrophic Euglenoids.</title>
        <authorList>
            <person name="Dabbagh N."/>
            <person name="Preisfeld A."/>
        </authorList>
    </citation>
    <scope>NUCLEOTIDE SEQUENCE</scope>
</reference>
<comment type="subcellular location">
    <subcellularLocation>
        <location evidence="6">Plastid</location>
        <location evidence="6">Chloroplast</location>
    </subcellularLocation>
</comment>
<dbReference type="InterPro" id="IPR000235">
    <property type="entry name" value="Ribosomal_uS7"/>
</dbReference>
<evidence type="ECO:0000313" key="9">
    <source>
        <dbReference type="EMBL" id="AYB71468.1"/>
    </source>
</evidence>
<dbReference type="PANTHER" id="PTHR11205">
    <property type="entry name" value="RIBOSOMAL PROTEIN S7"/>
    <property type="match status" value="1"/>
</dbReference>
<accession>A0A385UK49</accession>
<keyword evidence="2 6" id="KW-0699">rRNA-binding</keyword>
<evidence type="ECO:0000256" key="1">
    <source>
        <dbReference type="ARBA" id="ARBA00007151"/>
    </source>
</evidence>
<dbReference type="CDD" id="cd14869">
    <property type="entry name" value="uS7_Bacteria"/>
    <property type="match status" value="1"/>
</dbReference>
<keyword evidence="9" id="KW-0150">Chloroplast</keyword>
<evidence type="ECO:0000256" key="3">
    <source>
        <dbReference type="ARBA" id="ARBA00022884"/>
    </source>
</evidence>
<proteinExistence type="inferred from homology"/>
<dbReference type="GO" id="GO:0003735">
    <property type="term" value="F:structural constituent of ribosome"/>
    <property type="evidence" value="ECO:0007669"/>
    <property type="project" value="InterPro"/>
</dbReference>
<name>A0A385UK49_9EUGL</name>
<dbReference type="GO" id="GO:0019843">
    <property type="term" value="F:rRNA binding"/>
    <property type="evidence" value="ECO:0007669"/>
    <property type="project" value="UniProtKB-UniRule"/>
</dbReference>
<dbReference type="InterPro" id="IPR023798">
    <property type="entry name" value="Ribosomal_uS7_dom"/>
</dbReference>
<evidence type="ECO:0000256" key="4">
    <source>
        <dbReference type="ARBA" id="ARBA00022980"/>
    </source>
</evidence>
<feature type="domain" description="Small ribosomal subunit protein uS7" evidence="8">
    <location>
        <begin position="3"/>
        <end position="149"/>
    </location>
</feature>